<name>A0ACB6FU77_9PLEO</name>
<keyword evidence="2" id="KW-1185">Reference proteome</keyword>
<reference evidence="1 2" key="1">
    <citation type="journal article" date="2019" name="bioRxiv">
        <title>Genomics, evolutionary history and diagnostics of the Alternaria alternata species group including apple and Asian pear pathotypes.</title>
        <authorList>
            <person name="Armitage A.D."/>
            <person name="Cockerton H.M."/>
            <person name="Sreenivasaprasad S."/>
            <person name="Woodhall J.W."/>
            <person name="Lane C.R."/>
            <person name="Harrison R.J."/>
            <person name="Clarkson J.P."/>
        </authorList>
    </citation>
    <scope>NUCLEOTIDE SEQUENCE [LARGE SCALE GENOMIC DNA]</scope>
    <source>
        <strain evidence="1 2">FERA 650</strain>
    </source>
</reference>
<dbReference type="Proteomes" id="UP000293547">
    <property type="component" value="Unassembled WGS sequence"/>
</dbReference>
<evidence type="ECO:0000313" key="1">
    <source>
        <dbReference type="EMBL" id="KAB2108012.1"/>
    </source>
</evidence>
<gene>
    <name evidence="1" type="ORF">AG0111_0g3761</name>
</gene>
<accession>A0ACB6FU77</accession>
<protein>
    <submittedName>
        <fullName evidence="1">Uncharacterized protein</fullName>
    </submittedName>
</protein>
<sequence length="93" mass="10052">MKLLTIRGAHTGGLTCSATGMLSWAVKLRVTNTLATKVSIFIQEQNAALEITAIDGQGHIVHSRISVPEMLQDQPQPLPPLIHEAPYELAVPD</sequence>
<organism evidence="1 2">
    <name type="scientific">Alternaria gaisen</name>
    <dbReference type="NCBI Taxonomy" id="167740"/>
    <lineage>
        <taxon>Eukaryota</taxon>
        <taxon>Fungi</taxon>
        <taxon>Dikarya</taxon>
        <taxon>Ascomycota</taxon>
        <taxon>Pezizomycotina</taxon>
        <taxon>Dothideomycetes</taxon>
        <taxon>Pleosporomycetidae</taxon>
        <taxon>Pleosporales</taxon>
        <taxon>Pleosporineae</taxon>
        <taxon>Pleosporaceae</taxon>
        <taxon>Alternaria</taxon>
        <taxon>Alternaria sect. Alternaria</taxon>
    </lineage>
</organism>
<comment type="caution">
    <text evidence="1">The sequence shown here is derived from an EMBL/GenBank/DDBJ whole genome shotgun (WGS) entry which is preliminary data.</text>
</comment>
<evidence type="ECO:0000313" key="2">
    <source>
        <dbReference type="Proteomes" id="UP000293547"/>
    </source>
</evidence>
<proteinExistence type="predicted"/>
<dbReference type="EMBL" id="PDWZ02000003">
    <property type="protein sequence ID" value="KAB2108012.1"/>
    <property type="molecule type" value="Genomic_DNA"/>
</dbReference>